<dbReference type="RefSeq" id="WP_024330799.1">
    <property type="nucleotide sequence ID" value="NZ_JAWHKF010000001.1"/>
</dbReference>
<keyword evidence="8" id="KW-0067">ATP-binding</keyword>
<keyword evidence="4" id="KW-0418">Kinase</keyword>
<evidence type="ECO:0000256" key="1">
    <source>
        <dbReference type="ARBA" id="ARBA00000085"/>
    </source>
</evidence>
<keyword evidence="5" id="KW-0902">Two-component regulatory system</keyword>
<feature type="transmembrane region" description="Helical" evidence="6">
    <location>
        <begin position="549"/>
        <end position="565"/>
    </location>
</feature>
<feature type="transmembrane region" description="Helical" evidence="6">
    <location>
        <begin position="596"/>
        <end position="614"/>
    </location>
</feature>
<keyword evidence="6" id="KW-1133">Transmembrane helix</keyword>
<dbReference type="GO" id="GO:0005524">
    <property type="term" value="F:ATP binding"/>
    <property type="evidence" value="ECO:0007669"/>
    <property type="project" value="UniProtKB-KW"/>
</dbReference>
<dbReference type="Proteomes" id="UP000235122">
    <property type="component" value="Unassembled WGS sequence"/>
</dbReference>
<protein>
    <recommendedName>
        <fullName evidence="2">histidine kinase</fullName>
        <ecNumber evidence="2">2.7.13.3</ecNumber>
    </recommendedName>
</protein>
<feature type="transmembrane region" description="Helical" evidence="6">
    <location>
        <begin position="492"/>
        <end position="511"/>
    </location>
</feature>
<evidence type="ECO:0000313" key="8">
    <source>
        <dbReference type="EMBL" id="PKY73115.1"/>
    </source>
</evidence>
<feature type="transmembrane region" description="Helical" evidence="6">
    <location>
        <begin position="16"/>
        <end position="38"/>
    </location>
</feature>
<evidence type="ECO:0000256" key="6">
    <source>
        <dbReference type="SAM" id="Phobius"/>
    </source>
</evidence>
<dbReference type="Gene3D" id="3.30.565.10">
    <property type="entry name" value="Histidine kinase-like ATPase, C-terminal domain"/>
    <property type="match status" value="1"/>
</dbReference>
<dbReference type="EC" id="2.7.13.3" evidence="2"/>
<gene>
    <name evidence="8" type="ORF">CYJ19_00545</name>
</gene>
<name>A0A2I1IPS7_9ACTO</name>
<evidence type="ECO:0000256" key="3">
    <source>
        <dbReference type="ARBA" id="ARBA00022679"/>
    </source>
</evidence>
<sequence length="779" mass="84479">MTAPEARASEIRLRQLILLIVGISGLYFTLVSIPLVGGQIDASDRVMSRILVTILDAPMLACLGSACAVIVVEKLRPHSPAVSLLHRVMEVSARLSAFSTSIACVVALIYGIDPHNNLFSMKVAINPLPFILHGTALSLMYAMLALRKWIVPLVGAQAVLAFCVLERFTATPPAAAFLFVIYAALIASPYLLAEWVTVRGIALHTKRLNDTLSRRAKVARSENLESTNAQINALVHDYVIAVAVTVGRGIKGEGEKVVEAAKRALKVVYSIAPADQENVDSNSSRAILNLPERLDANHLFWILSNEALSRGFSFRVPSFLSTVLTGQLSLLVRRISNHPVMFNGSASAELIMAIREAMRNVEKHTQATERRLVVRAHPWKSTMFSITIEDNGPGFDPTKAGMGIFTSIISRIERIGGKVKIETKPGRGTAVHLYLSYDRLAASGATRTLRLTGSTPTFTKVLKSPLTRSLLLPMPFVVALAGYVFSNQHTDTTLQILATLCVAIPFVAMAISPAQIPQHWLLTLFIPCYVGAPVLTVLAGAPYHHTGAGIYPYTVMVVPAMWLVMRKRAKMGFFLAVLGCACTIIPYACAGHPLHAVLWALVHSGGMFLFFLLLKYSIDGVFISIQAHEESQALLQQRGASALEIMQLRRRRFQAVRDEVGCFLSKLAGGEDPANLQDEARVIENQLRDSIRAAGLMVPPLAATVRAARERGAQIRLMDDSAGKSDLSELTRLANRQIEKVGAGDTVTVRALPAGRKYSGTVVVNGTVTQAAGNQGKPL</sequence>
<feature type="transmembrane region" description="Helical" evidence="6">
    <location>
        <begin position="572"/>
        <end position="590"/>
    </location>
</feature>
<feature type="transmembrane region" description="Helical" evidence="6">
    <location>
        <begin position="50"/>
        <end position="72"/>
    </location>
</feature>
<dbReference type="GO" id="GO:0004673">
    <property type="term" value="F:protein histidine kinase activity"/>
    <property type="evidence" value="ECO:0007669"/>
    <property type="project" value="UniProtKB-EC"/>
</dbReference>
<reference evidence="8 9" key="1">
    <citation type="submission" date="2017-12" db="EMBL/GenBank/DDBJ databases">
        <title>Phylogenetic diversity of female urinary microbiome.</title>
        <authorList>
            <person name="Thomas-White K."/>
            <person name="Wolfe A.J."/>
        </authorList>
    </citation>
    <scope>NUCLEOTIDE SEQUENCE [LARGE SCALE GENOMIC DNA]</scope>
    <source>
        <strain evidence="8 9">UMB0402</strain>
    </source>
</reference>
<evidence type="ECO:0000313" key="9">
    <source>
        <dbReference type="Proteomes" id="UP000235122"/>
    </source>
</evidence>
<dbReference type="SUPFAM" id="SSF55874">
    <property type="entry name" value="ATPase domain of HSP90 chaperone/DNA topoisomerase II/histidine kinase"/>
    <property type="match status" value="1"/>
</dbReference>
<dbReference type="AlphaFoldDB" id="A0A2I1IPS7"/>
<evidence type="ECO:0000256" key="5">
    <source>
        <dbReference type="ARBA" id="ARBA00023012"/>
    </source>
</evidence>
<keyword evidence="8" id="KW-0547">Nucleotide-binding</keyword>
<evidence type="ECO:0000256" key="4">
    <source>
        <dbReference type="ARBA" id="ARBA00022777"/>
    </source>
</evidence>
<proteinExistence type="predicted"/>
<dbReference type="InterPro" id="IPR050482">
    <property type="entry name" value="Sensor_HK_TwoCompSys"/>
</dbReference>
<keyword evidence="6" id="KW-0812">Transmembrane</keyword>
<dbReference type="PANTHER" id="PTHR24421:SF10">
    <property type="entry name" value="NITRATE_NITRITE SENSOR PROTEIN NARQ"/>
    <property type="match status" value="1"/>
</dbReference>
<organism evidence="8 9">
    <name type="scientific">Winkia neuii</name>
    <dbReference type="NCBI Taxonomy" id="33007"/>
    <lineage>
        <taxon>Bacteria</taxon>
        <taxon>Bacillati</taxon>
        <taxon>Actinomycetota</taxon>
        <taxon>Actinomycetes</taxon>
        <taxon>Actinomycetales</taxon>
        <taxon>Actinomycetaceae</taxon>
        <taxon>Winkia</taxon>
    </lineage>
</organism>
<feature type="transmembrane region" description="Helical" evidence="6">
    <location>
        <begin position="93"/>
        <end position="112"/>
    </location>
</feature>
<dbReference type="GO" id="GO:0000160">
    <property type="term" value="P:phosphorelay signal transduction system"/>
    <property type="evidence" value="ECO:0007669"/>
    <property type="project" value="UniProtKB-KW"/>
</dbReference>
<feature type="transmembrane region" description="Helical" evidence="6">
    <location>
        <begin position="470"/>
        <end position="486"/>
    </location>
</feature>
<dbReference type="InterPro" id="IPR036890">
    <property type="entry name" value="HATPase_C_sf"/>
</dbReference>
<dbReference type="EMBL" id="PKKO01000001">
    <property type="protein sequence ID" value="PKY73115.1"/>
    <property type="molecule type" value="Genomic_DNA"/>
</dbReference>
<dbReference type="PANTHER" id="PTHR24421">
    <property type="entry name" value="NITRATE/NITRITE SENSOR PROTEIN NARX-RELATED"/>
    <property type="match status" value="1"/>
</dbReference>
<dbReference type="STRING" id="33007.HMPREF3198_00732"/>
<dbReference type="InterPro" id="IPR003594">
    <property type="entry name" value="HATPase_dom"/>
</dbReference>
<evidence type="ECO:0000259" key="7">
    <source>
        <dbReference type="SMART" id="SM00387"/>
    </source>
</evidence>
<comment type="catalytic activity">
    <reaction evidence="1">
        <text>ATP + protein L-histidine = ADP + protein N-phospho-L-histidine.</text>
        <dbReference type="EC" id="2.7.13.3"/>
    </reaction>
</comment>
<keyword evidence="3" id="KW-0808">Transferase</keyword>
<feature type="transmembrane region" description="Helical" evidence="6">
    <location>
        <begin position="174"/>
        <end position="193"/>
    </location>
</feature>
<dbReference type="GeneID" id="35866110"/>
<dbReference type="SMART" id="SM00387">
    <property type="entry name" value="HATPase_c"/>
    <property type="match status" value="1"/>
</dbReference>
<evidence type="ECO:0000256" key="2">
    <source>
        <dbReference type="ARBA" id="ARBA00012438"/>
    </source>
</evidence>
<feature type="transmembrane region" description="Helical" evidence="6">
    <location>
        <begin position="520"/>
        <end position="543"/>
    </location>
</feature>
<feature type="transmembrane region" description="Helical" evidence="6">
    <location>
        <begin position="149"/>
        <end position="168"/>
    </location>
</feature>
<keyword evidence="6" id="KW-0472">Membrane</keyword>
<dbReference type="Pfam" id="PF02518">
    <property type="entry name" value="HATPase_c"/>
    <property type="match status" value="1"/>
</dbReference>
<dbReference type="CDD" id="cd16917">
    <property type="entry name" value="HATPase_UhpB-NarQ-NarX-like"/>
    <property type="match status" value="1"/>
</dbReference>
<keyword evidence="9" id="KW-1185">Reference proteome</keyword>
<accession>A0A2I1IPS7</accession>
<feature type="transmembrane region" description="Helical" evidence="6">
    <location>
        <begin position="124"/>
        <end position="142"/>
    </location>
</feature>
<comment type="caution">
    <text evidence="8">The sequence shown here is derived from an EMBL/GenBank/DDBJ whole genome shotgun (WGS) entry which is preliminary data.</text>
</comment>
<feature type="domain" description="Histidine kinase/HSP90-like ATPase" evidence="7">
    <location>
        <begin position="345"/>
        <end position="439"/>
    </location>
</feature>